<dbReference type="EMBL" id="SNVI01000002">
    <property type="protein sequence ID" value="TFE41514.1"/>
    <property type="molecule type" value="Genomic_DNA"/>
</dbReference>
<evidence type="ECO:0000256" key="1">
    <source>
        <dbReference type="SAM" id="MobiDB-lite"/>
    </source>
</evidence>
<reference evidence="2 3" key="1">
    <citation type="submission" date="2019-03" db="EMBL/GenBank/DDBJ databases">
        <title>Complete Genome Sequence of Paraburkholderia dipogonis ICMP 19430T, a Nitrogen-fixing Symbiont of the South African Invasive Legume Dipogon lignosus in New Zealand.</title>
        <authorList>
            <person name="De Meyer S.E."/>
        </authorList>
    </citation>
    <scope>NUCLEOTIDE SEQUENCE [LARGE SCALE GENOMIC DNA]</scope>
    <source>
        <strain evidence="2 3">ICMP 19430</strain>
    </source>
</reference>
<dbReference type="Proteomes" id="UP000297385">
    <property type="component" value="Unassembled WGS sequence"/>
</dbReference>
<protein>
    <submittedName>
        <fullName evidence="2">Uncharacterized protein</fullName>
    </submittedName>
</protein>
<feature type="region of interest" description="Disordered" evidence="1">
    <location>
        <begin position="129"/>
        <end position="151"/>
    </location>
</feature>
<evidence type="ECO:0000313" key="2">
    <source>
        <dbReference type="EMBL" id="TFE41514.1"/>
    </source>
</evidence>
<comment type="caution">
    <text evidence="2">The sequence shown here is derived from an EMBL/GenBank/DDBJ whole genome shotgun (WGS) entry which is preliminary data.</text>
</comment>
<dbReference type="RefSeq" id="WP_134464613.1">
    <property type="nucleotide sequence ID" value="NZ_JBHMFL010000106.1"/>
</dbReference>
<name>A0A4Y8MVT3_9BURK</name>
<sequence length="151" mass="16922">MNHVPPTPEEAQALIDHAVRSVGEAFALDVLGVHRTTLMRWRTGAVRIPHAALALLRIWQEGRLPGMTDDWRGFHFFGDKLYTAAGVGYTARDIDGWHWQKQACEANERRIKQLEALVTDLSDKLQKAPGAAANEVYSPTNPPPRPRRHVA</sequence>
<proteinExistence type="predicted"/>
<evidence type="ECO:0000313" key="3">
    <source>
        <dbReference type="Proteomes" id="UP000297385"/>
    </source>
</evidence>
<dbReference type="AlphaFoldDB" id="A0A4Y8MVT3"/>
<accession>A0A4Y8MVT3</accession>
<organism evidence="2 3">
    <name type="scientific">Paraburkholderia dipogonis</name>
    <dbReference type="NCBI Taxonomy" id="1211383"/>
    <lineage>
        <taxon>Bacteria</taxon>
        <taxon>Pseudomonadati</taxon>
        <taxon>Pseudomonadota</taxon>
        <taxon>Betaproteobacteria</taxon>
        <taxon>Burkholderiales</taxon>
        <taxon>Burkholderiaceae</taxon>
        <taxon>Paraburkholderia</taxon>
    </lineage>
</organism>
<dbReference type="GeneID" id="97309683"/>
<gene>
    <name evidence="2" type="ORF">E2553_33160</name>
</gene>